<dbReference type="InterPro" id="IPR036864">
    <property type="entry name" value="Zn2-C6_fun-type_DNA-bd_sf"/>
</dbReference>
<dbReference type="PROSITE" id="PS50048">
    <property type="entry name" value="ZN2_CY6_FUNGAL_2"/>
    <property type="match status" value="1"/>
</dbReference>
<dbReference type="GO" id="GO:0006351">
    <property type="term" value="P:DNA-templated transcription"/>
    <property type="evidence" value="ECO:0007669"/>
    <property type="project" value="InterPro"/>
</dbReference>
<dbReference type="CDD" id="cd12148">
    <property type="entry name" value="fungal_TF_MHR"/>
    <property type="match status" value="1"/>
</dbReference>
<dbReference type="CDD" id="cd00067">
    <property type="entry name" value="GAL4"/>
    <property type="match status" value="1"/>
</dbReference>
<organism evidence="5 6">
    <name type="scientific">Mollisia scopiformis</name>
    <name type="common">Conifer needle endophyte fungus</name>
    <name type="synonym">Phialocephala scopiformis</name>
    <dbReference type="NCBI Taxonomy" id="149040"/>
    <lineage>
        <taxon>Eukaryota</taxon>
        <taxon>Fungi</taxon>
        <taxon>Dikarya</taxon>
        <taxon>Ascomycota</taxon>
        <taxon>Pezizomycotina</taxon>
        <taxon>Leotiomycetes</taxon>
        <taxon>Helotiales</taxon>
        <taxon>Mollisiaceae</taxon>
        <taxon>Mollisia</taxon>
    </lineage>
</organism>
<evidence type="ECO:0000259" key="4">
    <source>
        <dbReference type="PROSITE" id="PS50048"/>
    </source>
</evidence>
<dbReference type="InParanoid" id="A0A194WYB2"/>
<accession>A0A194WYB2</accession>
<dbReference type="SMART" id="SM00906">
    <property type="entry name" value="Fungal_trans"/>
    <property type="match status" value="1"/>
</dbReference>
<keyword evidence="3" id="KW-0539">Nucleus</keyword>
<dbReference type="GO" id="GO:0005634">
    <property type="term" value="C:nucleus"/>
    <property type="evidence" value="ECO:0007669"/>
    <property type="project" value="UniProtKB-SubCell"/>
</dbReference>
<dbReference type="Pfam" id="PF04082">
    <property type="entry name" value="Fungal_trans"/>
    <property type="match status" value="1"/>
</dbReference>
<dbReference type="Gene3D" id="4.10.240.10">
    <property type="entry name" value="Zn(2)-C6 fungal-type DNA-binding domain"/>
    <property type="match status" value="1"/>
</dbReference>
<dbReference type="Pfam" id="PF00172">
    <property type="entry name" value="Zn_clus"/>
    <property type="match status" value="1"/>
</dbReference>
<dbReference type="RefSeq" id="XP_018067280.1">
    <property type="nucleotide sequence ID" value="XM_018210995.1"/>
</dbReference>
<dbReference type="PANTHER" id="PTHR31001:SF85">
    <property type="entry name" value="ZN(II)2CYS6 TRANSCRIPTION FACTOR (EUROFUNG)"/>
    <property type="match status" value="1"/>
</dbReference>
<name>A0A194WYB2_MOLSC</name>
<dbReference type="GO" id="GO:0003677">
    <property type="term" value="F:DNA binding"/>
    <property type="evidence" value="ECO:0007669"/>
    <property type="project" value="InterPro"/>
</dbReference>
<dbReference type="PANTHER" id="PTHR31001">
    <property type="entry name" value="UNCHARACTERIZED TRANSCRIPTIONAL REGULATORY PROTEIN"/>
    <property type="match status" value="1"/>
</dbReference>
<evidence type="ECO:0000256" key="2">
    <source>
        <dbReference type="ARBA" id="ARBA00022723"/>
    </source>
</evidence>
<dbReference type="GeneID" id="28820721"/>
<dbReference type="OrthoDB" id="2269373at2759"/>
<sequence length="571" mass="64285">MSASSAHGPRNQPCKVCQQRKVKCDRKDGSPCINCTKMGVDCILVESSRRKKNPPHYSELLIRLKRFEDALRGYGADVEKIARGEGVSRDNLVIRGKEFSKSPQSPGEVSTYLEKTNGTGLTDQFYDGEEILQSSSDIETLKDPIMATYDAIFNNGGDRFAVESPASDVGLLSLHPSPVQIFRLWQIFLDRINPLTKIIHAPTTQQRILEASSNLDNVPKSLEALMFSIYYFAATSLTPEESETLFGQDQTSLTKKYWLGFQQALANASFLKSSDIVTLQAFVLYLNASIMNIDPRTHYSLVGLAIRITHRMGLDRDGSTHTLPPFQTELRRRLWYQIVLLDLQTAQISGGGSPLLHQPWDTKLPLNINDSDLYPEMTTAPPSSTAGATEMVFCLIGYEIASYLHTTRHHETLSELESRLKKTYLKHLNPTLKFHQLTIQMAHSTLSKTYMTLHHNRHFPKTPTPTPAPTAAETQTFFTHLLTQLSSFNSILTLSSPSPILVDAFAQPSAQIKRSPYHWYAQKNFPFAAQILLLLFLRTPMFASGEERERAWRVLNEGFFLKRMGGSRLGR</sequence>
<evidence type="ECO:0000256" key="3">
    <source>
        <dbReference type="ARBA" id="ARBA00023242"/>
    </source>
</evidence>
<evidence type="ECO:0000313" key="6">
    <source>
        <dbReference type="Proteomes" id="UP000070700"/>
    </source>
</evidence>
<feature type="non-terminal residue" evidence="5">
    <location>
        <position position="571"/>
    </location>
</feature>
<reference evidence="5 6" key="1">
    <citation type="submission" date="2015-10" db="EMBL/GenBank/DDBJ databases">
        <title>Full genome of DAOMC 229536 Phialocephala scopiformis, a fungal endophyte of spruce producing the potent anti-insectan compound rugulosin.</title>
        <authorList>
            <consortium name="DOE Joint Genome Institute"/>
            <person name="Walker A.K."/>
            <person name="Frasz S.L."/>
            <person name="Seifert K.A."/>
            <person name="Miller J.D."/>
            <person name="Mondo S.J."/>
            <person name="Labutti K."/>
            <person name="Lipzen A."/>
            <person name="Dockter R."/>
            <person name="Kennedy M."/>
            <person name="Grigoriev I.V."/>
            <person name="Spatafora J.W."/>
        </authorList>
    </citation>
    <scope>NUCLEOTIDE SEQUENCE [LARGE SCALE GENOMIC DNA]</scope>
    <source>
        <strain evidence="5 6">CBS 120377</strain>
    </source>
</reference>
<feature type="domain" description="Zn(2)-C6 fungal-type" evidence="4">
    <location>
        <begin position="13"/>
        <end position="44"/>
    </location>
</feature>
<evidence type="ECO:0000313" key="5">
    <source>
        <dbReference type="EMBL" id="KUJ12925.1"/>
    </source>
</evidence>
<dbReference type="GO" id="GO:0008270">
    <property type="term" value="F:zinc ion binding"/>
    <property type="evidence" value="ECO:0007669"/>
    <property type="project" value="InterPro"/>
</dbReference>
<proteinExistence type="predicted"/>
<dbReference type="InterPro" id="IPR001138">
    <property type="entry name" value="Zn2Cys6_DnaBD"/>
</dbReference>
<dbReference type="InterPro" id="IPR050613">
    <property type="entry name" value="Sec_Metabolite_Reg"/>
</dbReference>
<dbReference type="AlphaFoldDB" id="A0A194WYB2"/>
<comment type="subcellular location">
    <subcellularLocation>
        <location evidence="1">Nucleus</location>
    </subcellularLocation>
</comment>
<dbReference type="EMBL" id="KQ947423">
    <property type="protein sequence ID" value="KUJ12925.1"/>
    <property type="molecule type" value="Genomic_DNA"/>
</dbReference>
<dbReference type="Proteomes" id="UP000070700">
    <property type="component" value="Unassembled WGS sequence"/>
</dbReference>
<dbReference type="SMART" id="SM00066">
    <property type="entry name" value="GAL4"/>
    <property type="match status" value="1"/>
</dbReference>
<evidence type="ECO:0000256" key="1">
    <source>
        <dbReference type="ARBA" id="ARBA00004123"/>
    </source>
</evidence>
<keyword evidence="6" id="KW-1185">Reference proteome</keyword>
<gene>
    <name evidence="5" type="ORF">LY89DRAFT_622987</name>
</gene>
<dbReference type="InterPro" id="IPR007219">
    <property type="entry name" value="XnlR_reg_dom"/>
</dbReference>
<protein>
    <recommendedName>
        <fullName evidence="4">Zn(2)-C6 fungal-type domain-containing protein</fullName>
    </recommendedName>
</protein>
<keyword evidence="2" id="KW-0479">Metal-binding</keyword>
<dbReference type="KEGG" id="psco:LY89DRAFT_622987"/>
<dbReference type="GO" id="GO:0000981">
    <property type="term" value="F:DNA-binding transcription factor activity, RNA polymerase II-specific"/>
    <property type="evidence" value="ECO:0007669"/>
    <property type="project" value="InterPro"/>
</dbReference>
<dbReference type="SUPFAM" id="SSF57701">
    <property type="entry name" value="Zn2/Cys6 DNA-binding domain"/>
    <property type="match status" value="1"/>
</dbReference>